<dbReference type="GO" id="GO:0033699">
    <property type="term" value="F:DNA 5'-adenosine monophosphate hydrolase activity"/>
    <property type="evidence" value="ECO:0007669"/>
    <property type="project" value="UniProtKB-EC"/>
</dbReference>
<dbReference type="GO" id="GO:0005737">
    <property type="term" value="C:cytoplasm"/>
    <property type="evidence" value="ECO:0007669"/>
    <property type="project" value="UniProtKB-SubCell"/>
</dbReference>
<dbReference type="EC" id="3.6.1.72" evidence="3"/>
<feature type="region of interest" description="Disordered" evidence="19">
    <location>
        <begin position="1"/>
        <end position="45"/>
    </location>
</feature>
<evidence type="ECO:0000256" key="11">
    <source>
        <dbReference type="ARBA" id="ARBA00023204"/>
    </source>
</evidence>
<dbReference type="FunFam" id="3.30.428.10:FF:000017">
    <property type="entry name" value="Aprataxin-like protein"/>
    <property type="match status" value="1"/>
</dbReference>
<reference evidence="21" key="1">
    <citation type="submission" date="2022-10" db="EMBL/GenBank/DDBJ databases">
        <title>Tapping the CABI collections for fungal endophytes: first genome assemblies for Collariella, Neodidymelliopsis, Ascochyta clinopodiicola, Didymella pomorum, Didymosphaeria variabile, Neocosmospora piperis and Neocucurbitaria cava.</title>
        <authorList>
            <person name="Hill R."/>
        </authorList>
    </citation>
    <scope>NUCLEOTIDE SEQUENCE</scope>
    <source>
        <strain evidence="21">IMI 355091</strain>
    </source>
</reference>
<accession>A0A9W9D4U2</accession>
<sequence>MAEAPNSQGKSKSKAEQHHDPILAEEIEGTSEPHAPAKSTTSKRTNACMFDKIPHNANNNSNDSVTELMAAKKPKPTPSPASQPVKRGFDAREGLGVYIAHPEKNPEGLVVEYDSDFVVIRDKFPKASVHLLLIPRKEEYYTQHPLHLLSTNPAFLLEVKDRVTHLKHLAAAELRRKYGRDSASDSPYQQALDALMSSSSDPPPPSQRDALLPPGRDWLSEIKVGVHTHPSMSHMHVHILSCDMQSECMKHKKHYLSFNSSFFVGLEEFPLEEGSERFTPGDWPKWDMKCWRCGENYQSKFAKLKGHLGEEFETWRRE</sequence>
<evidence type="ECO:0000256" key="16">
    <source>
        <dbReference type="ARBA" id="ARBA00059438"/>
    </source>
</evidence>
<dbReference type="PANTHER" id="PTHR12486:SF4">
    <property type="entry name" value="APRATAXIN"/>
    <property type="match status" value="1"/>
</dbReference>
<feature type="compositionally biased region" description="Basic and acidic residues" evidence="19">
    <location>
        <begin position="13"/>
        <end position="22"/>
    </location>
</feature>
<evidence type="ECO:0000256" key="18">
    <source>
        <dbReference type="ARBA" id="ARBA00076243"/>
    </source>
</evidence>
<evidence type="ECO:0000256" key="14">
    <source>
        <dbReference type="ARBA" id="ARBA00044639"/>
    </source>
</evidence>
<gene>
    <name evidence="21" type="primary">HNT3</name>
    <name evidence="21" type="ORF">N0V91_008356</name>
</gene>
<keyword evidence="10" id="KW-0238">DNA-binding</keyword>
<dbReference type="GO" id="GO:1990165">
    <property type="term" value="F:single-strand break-containing DNA binding"/>
    <property type="evidence" value="ECO:0007669"/>
    <property type="project" value="TreeGrafter"/>
</dbReference>
<comment type="function">
    <text evidence="16">DNA-binding protein involved in single-strand DNA break repair, double-strand DNA break repair and base excision repair. Resolves abortive DNA ligation intermediates formed either at base excision sites, or when DNA ligases attempt to repair non-ligatable breaks induced by reactive oxygen species. Catalyzes the release of adenylate groups covalently linked to 5'-phosphate termini, resulting in the production of 5'-phosphate termini that can be efficiently rejoined. Likewise, catalyzes the release of 3'-linked guanosine (DNAppG) and inosine (DNAppI) from DNA, but has higher specific activity with 5'-linked adenosine (AppDNA).</text>
</comment>
<dbReference type="InterPro" id="IPR036265">
    <property type="entry name" value="HIT-like_sf"/>
</dbReference>
<dbReference type="GO" id="GO:0003697">
    <property type="term" value="F:single-stranded DNA binding"/>
    <property type="evidence" value="ECO:0007669"/>
    <property type="project" value="TreeGrafter"/>
</dbReference>
<evidence type="ECO:0000256" key="12">
    <source>
        <dbReference type="ARBA" id="ARBA00023242"/>
    </source>
</evidence>
<keyword evidence="8" id="KW-0378">Hydrolase</keyword>
<dbReference type="PANTHER" id="PTHR12486">
    <property type="entry name" value="APRATAXIN-RELATED"/>
    <property type="match status" value="1"/>
</dbReference>
<dbReference type="GO" id="GO:0030983">
    <property type="term" value="F:mismatched DNA binding"/>
    <property type="evidence" value="ECO:0007669"/>
    <property type="project" value="TreeGrafter"/>
</dbReference>
<keyword evidence="9" id="KW-0862">Zinc</keyword>
<evidence type="ECO:0000256" key="5">
    <source>
        <dbReference type="ARBA" id="ARBA00022490"/>
    </source>
</evidence>
<evidence type="ECO:0000256" key="7">
    <source>
        <dbReference type="ARBA" id="ARBA00022763"/>
    </source>
</evidence>
<dbReference type="InterPro" id="IPR032566">
    <property type="entry name" value="Znf-C2HE"/>
</dbReference>
<dbReference type="Pfam" id="PF11969">
    <property type="entry name" value="DcpS_C"/>
    <property type="match status" value="1"/>
</dbReference>
<dbReference type="EMBL" id="JAPEVA010000082">
    <property type="protein sequence ID" value="KAJ4400849.1"/>
    <property type="molecule type" value="Genomic_DNA"/>
</dbReference>
<evidence type="ECO:0000256" key="8">
    <source>
        <dbReference type="ARBA" id="ARBA00022801"/>
    </source>
</evidence>
<keyword evidence="7" id="KW-0227">DNA damage</keyword>
<comment type="caution">
    <text evidence="21">The sequence shown here is derived from an EMBL/GenBank/DDBJ whole genome shotgun (WGS) entry which is preliminary data.</text>
</comment>
<evidence type="ECO:0000256" key="17">
    <source>
        <dbReference type="ARBA" id="ARBA00068941"/>
    </source>
</evidence>
<dbReference type="AlphaFoldDB" id="A0A9W9D4U2"/>
<protein>
    <recommendedName>
        <fullName evidence="17">Aprataxin-like protein</fullName>
        <ecNumber evidence="4">3.6.1.71</ecNumber>
        <ecNumber evidence="3">3.6.1.72</ecNumber>
    </recommendedName>
    <alternativeName>
        <fullName evidence="18">Hit family protein 3</fullName>
    </alternativeName>
</protein>
<evidence type="ECO:0000313" key="21">
    <source>
        <dbReference type="EMBL" id="KAJ4400849.1"/>
    </source>
</evidence>
<keyword evidence="12" id="KW-0539">Nucleus</keyword>
<keyword evidence="22" id="KW-1185">Reference proteome</keyword>
<evidence type="ECO:0000256" key="13">
    <source>
        <dbReference type="ARBA" id="ARBA00024601"/>
    </source>
</evidence>
<comment type="catalytic activity">
    <reaction evidence="15">
        <text>a 5'-end adenosine-5'-diphospho-5'-ribonucleoside-2'-deoxyribonucleotide-DNA + H2O = a 5'-end 5'-phospho-ribonucleoside-2'-deoxyribonucleotide-DNA + AMP + 2 H(+)</text>
        <dbReference type="Rhea" id="RHEA:52132"/>
        <dbReference type="Rhea" id="RHEA-COMP:13182"/>
        <dbReference type="Rhea" id="RHEA-COMP:13183"/>
        <dbReference type="ChEBI" id="CHEBI:15377"/>
        <dbReference type="ChEBI" id="CHEBI:15378"/>
        <dbReference type="ChEBI" id="CHEBI:136414"/>
        <dbReference type="ChEBI" id="CHEBI:136415"/>
        <dbReference type="ChEBI" id="CHEBI:456215"/>
        <dbReference type="EC" id="3.6.1.71"/>
    </reaction>
</comment>
<organism evidence="21 22">
    <name type="scientific">Didymella pomorum</name>
    <dbReference type="NCBI Taxonomy" id="749634"/>
    <lineage>
        <taxon>Eukaryota</taxon>
        <taxon>Fungi</taxon>
        <taxon>Dikarya</taxon>
        <taxon>Ascomycota</taxon>
        <taxon>Pezizomycotina</taxon>
        <taxon>Dothideomycetes</taxon>
        <taxon>Pleosporomycetidae</taxon>
        <taxon>Pleosporales</taxon>
        <taxon>Pleosporineae</taxon>
        <taxon>Didymellaceae</taxon>
        <taxon>Didymella</taxon>
    </lineage>
</organism>
<dbReference type="Gene3D" id="3.30.428.10">
    <property type="entry name" value="HIT-like"/>
    <property type="match status" value="1"/>
</dbReference>
<keyword evidence="11" id="KW-0234">DNA repair</keyword>
<dbReference type="GO" id="GO:0005634">
    <property type="term" value="C:nucleus"/>
    <property type="evidence" value="ECO:0007669"/>
    <property type="project" value="UniProtKB-SubCell"/>
</dbReference>
<dbReference type="Proteomes" id="UP001140510">
    <property type="component" value="Unassembled WGS sequence"/>
</dbReference>
<dbReference type="SUPFAM" id="SSF54197">
    <property type="entry name" value="HIT-like"/>
    <property type="match status" value="1"/>
</dbReference>
<evidence type="ECO:0000256" key="2">
    <source>
        <dbReference type="ARBA" id="ARBA00004496"/>
    </source>
</evidence>
<dbReference type="GO" id="GO:0003725">
    <property type="term" value="F:double-stranded RNA binding"/>
    <property type="evidence" value="ECO:0007669"/>
    <property type="project" value="TreeGrafter"/>
</dbReference>
<evidence type="ECO:0000256" key="10">
    <source>
        <dbReference type="ARBA" id="ARBA00023125"/>
    </source>
</evidence>
<evidence type="ECO:0000256" key="15">
    <source>
        <dbReference type="ARBA" id="ARBA00044713"/>
    </source>
</evidence>
<feature type="compositionally biased region" description="Polar residues" evidence="19">
    <location>
        <begin position="1"/>
        <end position="10"/>
    </location>
</feature>
<evidence type="ECO:0000256" key="9">
    <source>
        <dbReference type="ARBA" id="ARBA00022833"/>
    </source>
</evidence>
<dbReference type="OrthoDB" id="3512845at2759"/>
<evidence type="ECO:0000256" key="19">
    <source>
        <dbReference type="SAM" id="MobiDB-lite"/>
    </source>
</evidence>
<feature type="domain" description="Aprataxin C2HE/C2H2/C2HC zinc finger" evidence="20">
    <location>
        <begin position="259"/>
        <end position="313"/>
    </location>
</feature>
<keyword evidence="6" id="KW-0479">Metal-binding</keyword>
<comment type="subcellular location">
    <subcellularLocation>
        <location evidence="2">Cytoplasm</location>
    </subcellularLocation>
    <subcellularLocation>
        <location evidence="1">Nucleus</location>
    </subcellularLocation>
</comment>
<dbReference type="GO" id="GO:0000012">
    <property type="term" value="P:single strand break repair"/>
    <property type="evidence" value="ECO:0007669"/>
    <property type="project" value="TreeGrafter"/>
</dbReference>
<dbReference type="GO" id="GO:0120108">
    <property type="term" value="F:DNA-3'-diphospho-5'-guanosine diphosphatase activity"/>
    <property type="evidence" value="ECO:0007669"/>
    <property type="project" value="UniProtKB-EC"/>
</dbReference>
<dbReference type="EC" id="3.6.1.71" evidence="4"/>
<evidence type="ECO:0000313" key="22">
    <source>
        <dbReference type="Proteomes" id="UP001140510"/>
    </source>
</evidence>
<evidence type="ECO:0000256" key="4">
    <source>
        <dbReference type="ARBA" id="ARBA00012496"/>
    </source>
</evidence>
<evidence type="ECO:0000259" key="20">
    <source>
        <dbReference type="Pfam" id="PF16278"/>
    </source>
</evidence>
<evidence type="ECO:0000256" key="1">
    <source>
        <dbReference type="ARBA" id="ARBA00004123"/>
    </source>
</evidence>
<keyword evidence="5" id="KW-0963">Cytoplasm</keyword>
<dbReference type="GO" id="GO:0046872">
    <property type="term" value="F:metal ion binding"/>
    <property type="evidence" value="ECO:0007669"/>
    <property type="project" value="UniProtKB-KW"/>
</dbReference>
<evidence type="ECO:0000256" key="3">
    <source>
        <dbReference type="ARBA" id="ARBA00012495"/>
    </source>
</evidence>
<proteinExistence type="predicted"/>
<evidence type="ECO:0000256" key="6">
    <source>
        <dbReference type="ARBA" id="ARBA00022723"/>
    </source>
</evidence>
<name>A0A9W9D4U2_9PLEO</name>
<comment type="catalytic activity">
    <reaction evidence="13">
        <text>a 3'-end 2'-deoxyribonucleotide-3'-diphospho-5'-guanosine-DNA + H2O = a 3'-end 2'-deoxyribonucleotide 3'-phosphate-DNA + GMP + 2 H(+)</text>
        <dbReference type="Rhea" id="RHEA:52140"/>
        <dbReference type="Rhea" id="RHEA-COMP:13186"/>
        <dbReference type="Rhea" id="RHEA-COMP:13187"/>
        <dbReference type="ChEBI" id="CHEBI:15377"/>
        <dbReference type="ChEBI" id="CHEBI:15378"/>
        <dbReference type="ChEBI" id="CHEBI:58115"/>
        <dbReference type="ChEBI" id="CHEBI:136419"/>
        <dbReference type="ChEBI" id="CHEBI:136420"/>
        <dbReference type="EC" id="3.6.1.72"/>
    </reaction>
</comment>
<comment type="catalytic activity">
    <reaction evidence="14">
        <text>a 5'-end adenosine-5'-diphospho-5'-2'-deoxyribonucleoside-DNA + H2O = a 5'-end 5'-phospho-2'-deoxyribonucleoside-DNA + AMP + 2 H(+)</text>
        <dbReference type="Rhea" id="RHEA:52128"/>
        <dbReference type="Rhea" id="RHEA-COMP:13180"/>
        <dbReference type="Rhea" id="RHEA-COMP:13181"/>
        <dbReference type="ChEBI" id="CHEBI:15377"/>
        <dbReference type="ChEBI" id="CHEBI:15378"/>
        <dbReference type="ChEBI" id="CHEBI:136412"/>
        <dbReference type="ChEBI" id="CHEBI:136413"/>
        <dbReference type="ChEBI" id="CHEBI:456215"/>
        <dbReference type="EC" id="3.6.1.71"/>
    </reaction>
</comment>
<dbReference type="Pfam" id="PF16278">
    <property type="entry name" value="zf-C2HE"/>
    <property type="match status" value="1"/>
</dbReference>